<dbReference type="GO" id="GO:0044718">
    <property type="term" value="P:siderophore transmembrane transport"/>
    <property type="evidence" value="ECO:0007669"/>
    <property type="project" value="TreeGrafter"/>
</dbReference>
<dbReference type="Pfam" id="PF00593">
    <property type="entry name" value="TonB_dep_Rec_b-barrel"/>
    <property type="match status" value="1"/>
</dbReference>
<evidence type="ECO:0000256" key="2">
    <source>
        <dbReference type="ARBA" id="ARBA00009810"/>
    </source>
</evidence>
<dbReference type="CDD" id="cd01347">
    <property type="entry name" value="ligand_gated_channel"/>
    <property type="match status" value="1"/>
</dbReference>
<dbReference type="Gene3D" id="2.170.130.10">
    <property type="entry name" value="TonB-dependent receptor, plug domain"/>
    <property type="match status" value="1"/>
</dbReference>
<keyword evidence="6 13" id="KW-0732">Signal</keyword>
<keyword evidence="5 11" id="KW-0812">Transmembrane</keyword>
<dbReference type="PANTHER" id="PTHR30069">
    <property type="entry name" value="TONB-DEPENDENT OUTER MEMBRANE RECEPTOR"/>
    <property type="match status" value="1"/>
</dbReference>
<dbReference type="Proteomes" id="UP000886689">
    <property type="component" value="Unassembled WGS sequence"/>
</dbReference>
<evidence type="ECO:0000256" key="9">
    <source>
        <dbReference type="ARBA" id="ARBA00023170"/>
    </source>
</evidence>
<keyword evidence="8 11" id="KW-0472">Membrane</keyword>
<dbReference type="PROSITE" id="PS52016">
    <property type="entry name" value="TONB_DEPENDENT_REC_3"/>
    <property type="match status" value="1"/>
</dbReference>
<keyword evidence="9 16" id="KW-0675">Receptor</keyword>
<comment type="similarity">
    <text evidence="2 11 12">Belongs to the TonB-dependent receptor family.</text>
</comment>
<dbReference type="Pfam" id="PF07715">
    <property type="entry name" value="Plug"/>
    <property type="match status" value="1"/>
</dbReference>
<protein>
    <submittedName>
        <fullName evidence="16">TonB-dependent receptor</fullName>
    </submittedName>
</protein>
<evidence type="ECO:0000256" key="3">
    <source>
        <dbReference type="ARBA" id="ARBA00022448"/>
    </source>
</evidence>
<evidence type="ECO:0000256" key="10">
    <source>
        <dbReference type="ARBA" id="ARBA00023237"/>
    </source>
</evidence>
<dbReference type="GO" id="GO:0015344">
    <property type="term" value="F:siderophore uptake transmembrane transporter activity"/>
    <property type="evidence" value="ECO:0007669"/>
    <property type="project" value="TreeGrafter"/>
</dbReference>
<dbReference type="SUPFAM" id="SSF56935">
    <property type="entry name" value="Porins"/>
    <property type="match status" value="1"/>
</dbReference>
<reference evidence="16" key="1">
    <citation type="submission" date="2020-10" db="EMBL/GenBank/DDBJ databases">
        <title>Connecting structure to function with the recovery of over 1000 high-quality activated sludge metagenome-assembled genomes encoding full-length rRNA genes using long-read sequencing.</title>
        <authorList>
            <person name="Singleton C.M."/>
            <person name="Petriglieri F."/>
            <person name="Kristensen J.M."/>
            <person name="Kirkegaard R.H."/>
            <person name="Michaelsen T.Y."/>
            <person name="Andersen M.H."/>
            <person name="Karst S.M."/>
            <person name="Dueholm M.S."/>
            <person name="Nielsen P.H."/>
            <person name="Albertsen M."/>
        </authorList>
    </citation>
    <scope>NUCLEOTIDE SEQUENCE</scope>
    <source>
        <strain evidence="16">Hirt_18-Q3-R61-65_BATAC.395</strain>
    </source>
</reference>
<evidence type="ECO:0000313" key="17">
    <source>
        <dbReference type="Proteomes" id="UP000886689"/>
    </source>
</evidence>
<evidence type="ECO:0000256" key="7">
    <source>
        <dbReference type="ARBA" id="ARBA00023077"/>
    </source>
</evidence>
<dbReference type="EMBL" id="JADJUC010000006">
    <property type="protein sequence ID" value="MBK8524055.1"/>
    <property type="molecule type" value="Genomic_DNA"/>
</dbReference>
<keyword evidence="7 12" id="KW-0798">TonB box</keyword>
<dbReference type="InterPro" id="IPR012910">
    <property type="entry name" value="Plug_dom"/>
</dbReference>
<evidence type="ECO:0000256" key="8">
    <source>
        <dbReference type="ARBA" id="ARBA00023136"/>
    </source>
</evidence>
<feature type="domain" description="TonB-dependent receptor-like beta-barrel" evidence="14">
    <location>
        <begin position="279"/>
        <end position="544"/>
    </location>
</feature>
<dbReference type="InterPro" id="IPR000531">
    <property type="entry name" value="Beta-barrel_TonB"/>
</dbReference>
<feature type="chain" id="PRO_5039571581" evidence="13">
    <location>
        <begin position="27"/>
        <end position="551"/>
    </location>
</feature>
<evidence type="ECO:0000256" key="4">
    <source>
        <dbReference type="ARBA" id="ARBA00022452"/>
    </source>
</evidence>
<evidence type="ECO:0000256" key="6">
    <source>
        <dbReference type="ARBA" id="ARBA00022729"/>
    </source>
</evidence>
<feature type="signal peptide" evidence="13">
    <location>
        <begin position="1"/>
        <end position="26"/>
    </location>
</feature>
<feature type="domain" description="TonB-dependent receptor plug" evidence="15">
    <location>
        <begin position="43"/>
        <end position="151"/>
    </location>
</feature>
<evidence type="ECO:0000256" key="11">
    <source>
        <dbReference type="PROSITE-ProRule" id="PRU01360"/>
    </source>
</evidence>
<accession>A0A9D7PQF2</accession>
<evidence type="ECO:0000259" key="14">
    <source>
        <dbReference type="Pfam" id="PF00593"/>
    </source>
</evidence>
<dbReference type="GO" id="GO:0009279">
    <property type="term" value="C:cell outer membrane"/>
    <property type="evidence" value="ECO:0007669"/>
    <property type="project" value="UniProtKB-SubCell"/>
</dbReference>
<comment type="caution">
    <text evidence="16">The sequence shown here is derived from an EMBL/GenBank/DDBJ whole genome shotgun (WGS) entry which is preliminary data.</text>
</comment>
<keyword evidence="10 11" id="KW-0998">Cell outer membrane</keyword>
<evidence type="ECO:0000256" key="5">
    <source>
        <dbReference type="ARBA" id="ARBA00022692"/>
    </source>
</evidence>
<sequence length="551" mass="60315">MPFKPFCLAATAAAIASLPHPSTAFATELAPVVVTATRHPTALEDAPGQVEVVTAEDIARRQINRISQTINELPGVYVQPGRGIMQPSQALSLRGIPDEKRSLVLLDGIPLNDGYAGGLNFGGLPADNIERVEVLYGPMSSLYGGNAMGGVISFQTRMPTGPEFRLRTGFGNPFQSGKGPENVRKTNLSAGTRFNNDLALLVGGNWASTDGYRTEWVTSTTAPTAGLTGWRAVPQKNGAPTYLIGNKGRTEWDEHNLFLKLEQKLANGDRWRFNWQRQAYDYGQDGPQSYLRTAAGAPTYGAYAQSLFVNGDGNYQRDIYNLGYETEMLAGLLKINAGYSSTQTNSYIVPTGSVAGGSGRISDSPAQSRFVDAWWNRSFGTHTLTTGLSYRYDHATNSEYTLSNWTDGDTKTALYAKAAGRATTTGVYAQDDWRLRHDLTASLGLRYDRWTNSDGSISTPGWPAASRIFRDYPERQESAWSPKLALVWQTLPALTLRSSLGSAFRAPTVYELYRTSRIGSTTYNANPNLKPETVQTWDIGVDLKPLAERRD</sequence>
<evidence type="ECO:0000256" key="12">
    <source>
        <dbReference type="RuleBase" id="RU003357"/>
    </source>
</evidence>
<name>A0A9D7PQF2_9PROT</name>
<keyword evidence="4 11" id="KW-1134">Transmembrane beta strand</keyword>
<dbReference type="InterPro" id="IPR037066">
    <property type="entry name" value="Plug_dom_sf"/>
</dbReference>
<dbReference type="AlphaFoldDB" id="A0A9D7PQF2"/>
<gene>
    <name evidence="16" type="ORF">IPL58_07945</name>
</gene>
<keyword evidence="3 11" id="KW-0813">Transport</keyword>
<comment type="subcellular location">
    <subcellularLocation>
        <location evidence="1 11">Cell outer membrane</location>
        <topology evidence="1 11">Multi-pass membrane protein</topology>
    </subcellularLocation>
</comment>
<dbReference type="InterPro" id="IPR039426">
    <property type="entry name" value="TonB-dep_rcpt-like"/>
</dbReference>
<proteinExistence type="inferred from homology"/>
<dbReference type="InterPro" id="IPR036942">
    <property type="entry name" value="Beta-barrel_TonB_sf"/>
</dbReference>
<evidence type="ECO:0000259" key="15">
    <source>
        <dbReference type="Pfam" id="PF07715"/>
    </source>
</evidence>
<dbReference type="Gene3D" id="2.40.170.20">
    <property type="entry name" value="TonB-dependent receptor, beta-barrel domain"/>
    <property type="match status" value="1"/>
</dbReference>
<dbReference type="PANTHER" id="PTHR30069:SF29">
    <property type="entry name" value="HEMOGLOBIN AND HEMOGLOBIN-HAPTOGLOBIN-BINDING PROTEIN 1-RELATED"/>
    <property type="match status" value="1"/>
</dbReference>
<organism evidence="16 17">
    <name type="scientific">Candidatus Proximibacter danicus</name>
    <dbReference type="NCBI Taxonomy" id="2954365"/>
    <lineage>
        <taxon>Bacteria</taxon>
        <taxon>Pseudomonadati</taxon>
        <taxon>Pseudomonadota</taxon>
        <taxon>Betaproteobacteria</taxon>
        <taxon>Candidatus Proximibacter</taxon>
    </lineage>
</organism>
<evidence type="ECO:0000256" key="1">
    <source>
        <dbReference type="ARBA" id="ARBA00004571"/>
    </source>
</evidence>
<evidence type="ECO:0000256" key="13">
    <source>
        <dbReference type="SAM" id="SignalP"/>
    </source>
</evidence>
<evidence type="ECO:0000313" key="16">
    <source>
        <dbReference type="EMBL" id="MBK8524055.1"/>
    </source>
</evidence>